<evidence type="ECO:0000313" key="1">
    <source>
        <dbReference type="Proteomes" id="UP000515163"/>
    </source>
</evidence>
<dbReference type="RefSeq" id="XP_031563257.1">
    <property type="nucleotide sequence ID" value="XM_031707397.1"/>
</dbReference>
<keyword evidence="1" id="KW-1185">Reference proteome</keyword>
<dbReference type="InParanoid" id="A0A6P8IC75"/>
<evidence type="ECO:0000313" key="2">
    <source>
        <dbReference type="RefSeq" id="XP_031563257.1"/>
    </source>
</evidence>
<name>A0A6P8IC75_ACTTE</name>
<reference evidence="2" key="1">
    <citation type="submission" date="2025-08" db="UniProtKB">
        <authorList>
            <consortium name="RefSeq"/>
        </authorList>
    </citation>
    <scope>IDENTIFICATION</scope>
    <source>
        <tissue evidence="2">Tentacle</tissue>
    </source>
</reference>
<dbReference type="AlphaFoldDB" id="A0A6P8IC75"/>
<gene>
    <name evidence="2" type="primary">LOC116298831</name>
</gene>
<proteinExistence type="predicted"/>
<organism evidence="1 2">
    <name type="scientific">Actinia tenebrosa</name>
    <name type="common">Australian red waratah sea anemone</name>
    <dbReference type="NCBI Taxonomy" id="6105"/>
    <lineage>
        <taxon>Eukaryota</taxon>
        <taxon>Metazoa</taxon>
        <taxon>Cnidaria</taxon>
        <taxon>Anthozoa</taxon>
        <taxon>Hexacorallia</taxon>
        <taxon>Actiniaria</taxon>
        <taxon>Actiniidae</taxon>
        <taxon>Actinia</taxon>
    </lineage>
</organism>
<dbReference type="KEGG" id="aten:116298831"/>
<dbReference type="Proteomes" id="UP000515163">
    <property type="component" value="Unplaced"/>
</dbReference>
<sequence>MGKGLLCHIFSIYKQYFGYENGNLLQVNSNSKLFFDGTDNLPSTYFIKTNSGTTSTFHVIQDGTSYYVNETHDSISLKPDSPGTTFKVKSIARCNPFVSIQSTKSNRYMTTDEDGRLQMQNIEDASKNLKAWFRIGRIDTTDEVDGQPSHGLIHLIPVSDHNNNGSHCFAAMKRSKTFDEMDTAIEELKNKKRMFVREFYLPSWNAVSLVNLYDYMYNLLNNYLSRSR</sequence>
<dbReference type="GeneID" id="116298831"/>
<dbReference type="OrthoDB" id="10298084at2759"/>
<protein>
    <submittedName>
        <fullName evidence="2">Uncharacterized protein LOC116298831</fullName>
    </submittedName>
</protein>
<accession>A0A6P8IC75</accession>